<accession>A0A6B8TG89</accession>
<evidence type="ECO:0000256" key="1">
    <source>
        <dbReference type="SAM" id="MobiDB-lite"/>
    </source>
</evidence>
<dbReference type="EMBL" id="CP046322">
    <property type="protein sequence ID" value="QGS35048.1"/>
    <property type="molecule type" value="Genomic_DNA"/>
</dbReference>
<evidence type="ECO:0000313" key="2">
    <source>
        <dbReference type="EMBL" id="QGS35048.1"/>
    </source>
</evidence>
<reference evidence="2 3" key="1">
    <citation type="submission" date="2019-11" db="EMBL/GenBank/DDBJ databases">
        <title>FDA dAtabase for Regulatory Grade micrObial Sequences (FDA-ARGOS): Supporting development and validation of Infectious Disease Dx tests.</title>
        <authorList>
            <person name="Kerrigan L."/>
            <person name="Long C."/>
            <person name="Tallon L."/>
            <person name="Sadzewicz L."/>
            <person name="Vavikolanu K."/>
            <person name="Mehta A."/>
            <person name="Aluvathingal J."/>
            <person name="Nadendla S."/>
            <person name="Yan Y."/>
            <person name="Sichtig H."/>
        </authorList>
    </citation>
    <scope>NUCLEOTIDE SEQUENCE [LARGE SCALE GENOMIC DNA]</scope>
    <source>
        <strain evidence="2 3">FDAARGOS_674</strain>
    </source>
</reference>
<evidence type="ECO:0000313" key="3">
    <source>
        <dbReference type="Proteomes" id="UP000426857"/>
    </source>
</evidence>
<dbReference type="KEGG" id="cxe:FOB82_08910"/>
<dbReference type="CDD" id="cd10447">
    <property type="entry name" value="GIY-YIG_unchar_2"/>
    <property type="match status" value="1"/>
</dbReference>
<proteinExistence type="predicted"/>
<feature type="region of interest" description="Disordered" evidence="1">
    <location>
        <begin position="317"/>
        <end position="338"/>
    </location>
</feature>
<protein>
    <submittedName>
        <fullName evidence="2">GIY-YIG nuclease family protein</fullName>
    </submittedName>
</protein>
<dbReference type="RefSeq" id="WP_155869693.1">
    <property type="nucleotide sequence ID" value="NZ_CP046322.1"/>
</dbReference>
<organism evidence="2 3">
    <name type="scientific">Corynebacterium xerosis</name>
    <dbReference type="NCBI Taxonomy" id="1725"/>
    <lineage>
        <taxon>Bacteria</taxon>
        <taxon>Bacillati</taxon>
        <taxon>Actinomycetota</taxon>
        <taxon>Actinomycetes</taxon>
        <taxon>Mycobacteriales</taxon>
        <taxon>Corynebacteriaceae</taxon>
        <taxon>Corynebacterium</taxon>
    </lineage>
</organism>
<feature type="region of interest" description="Disordered" evidence="1">
    <location>
        <begin position="174"/>
        <end position="203"/>
    </location>
</feature>
<dbReference type="AlphaFoldDB" id="A0A6B8TG89"/>
<dbReference type="Proteomes" id="UP000426857">
    <property type="component" value="Chromosome"/>
</dbReference>
<feature type="compositionally biased region" description="Low complexity" evidence="1">
    <location>
        <begin position="174"/>
        <end position="191"/>
    </location>
</feature>
<name>A0A6B8TG89_9CORY</name>
<gene>
    <name evidence="2" type="ORF">FOB82_08910</name>
</gene>
<sequence>MTGKQVRLFLADGTVGGLMTAEILNWTGHMLRGRRSELGEIKRREEAKRTGVYILFGTDEEDEPAAYIGEGDFVANRLDQHNLHKDFWKDVVIITSKDMNLTKAHVRYLESELIKLAQNIGRFTLLNGNEPTGGAALPEADESDMKYFISQIQILMPVLGFDIFRGRPKAAASKPDSASAAVKSAAPSVEVESTDITASPDSPVFHMTTRDGCNAKAQLIDGEFTMLEGSIINGMMKDNPAMADTTRKQFNARQPLHAKVVAISTPGPRPHLVTLQKDFVFTSASAAAAVVYGLNRPGFVRGSQVPRRRVPVRGGCDDRCPRARRAGSCRSRREVAGD</sequence>